<dbReference type="BioCyc" id="HAUR316274:GHYA-3589-MONOMER"/>
<sequence length="99" mass="10683">MQPKRLLPAFAAKITSSASLIKLALVFLNGSNTKQILQLLSPKLLKQAQKANDRAVMMPQLAQTSARAAHADCVQSPVSFVEIGQKVNATNLIQALQMI</sequence>
<dbReference type="InParanoid" id="A9B551"/>
<evidence type="ECO:0000313" key="1">
    <source>
        <dbReference type="EMBL" id="ABX06188.1"/>
    </source>
</evidence>
<accession>A9B551</accession>
<name>A9B551_HERA2</name>
<dbReference type="HOGENOM" id="CLU_2316449_0_0_0"/>
<evidence type="ECO:0000313" key="2">
    <source>
        <dbReference type="Proteomes" id="UP000000787"/>
    </source>
</evidence>
<proteinExistence type="predicted"/>
<protein>
    <submittedName>
        <fullName evidence="1">Uncharacterized protein</fullName>
    </submittedName>
</protein>
<reference evidence="1 2" key="1">
    <citation type="journal article" date="2011" name="Stand. Genomic Sci.">
        <title>Complete genome sequence of the filamentous gliding predatory bacterium Herpetosiphon aurantiacus type strain (114-95(T)).</title>
        <authorList>
            <person name="Kiss H."/>
            <person name="Nett M."/>
            <person name="Domin N."/>
            <person name="Martin K."/>
            <person name="Maresca J.A."/>
            <person name="Copeland A."/>
            <person name="Lapidus A."/>
            <person name="Lucas S."/>
            <person name="Berry K.W."/>
            <person name="Glavina Del Rio T."/>
            <person name="Dalin E."/>
            <person name="Tice H."/>
            <person name="Pitluck S."/>
            <person name="Richardson P."/>
            <person name="Bruce D."/>
            <person name="Goodwin L."/>
            <person name="Han C."/>
            <person name="Detter J.C."/>
            <person name="Schmutz J."/>
            <person name="Brettin T."/>
            <person name="Land M."/>
            <person name="Hauser L."/>
            <person name="Kyrpides N.C."/>
            <person name="Ivanova N."/>
            <person name="Goker M."/>
            <person name="Woyke T."/>
            <person name="Klenk H.P."/>
            <person name="Bryant D.A."/>
        </authorList>
    </citation>
    <scope>NUCLEOTIDE SEQUENCE [LARGE SCALE GENOMIC DNA]</scope>
    <source>
        <strain evidence="2">ATCC 23779 / DSM 785 / 114-95</strain>
    </source>
</reference>
<dbReference type="KEGG" id="hau:Haur_3552"/>
<keyword evidence="2" id="KW-1185">Reference proteome</keyword>
<dbReference type="EMBL" id="CP000875">
    <property type="protein sequence ID" value="ABX06188.1"/>
    <property type="molecule type" value="Genomic_DNA"/>
</dbReference>
<dbReference type="Proteomes" id="UP000000787">
    <property type="component" value="Chromosome"/>
</dbReference>
<dbReference type="AlphaFoldDB" id="A9B551"/>
<gene>
    <name evidence="1" type="ordered locus">Haur_3552</name>
</gene>
<organism evidence="1 2">
    <name type="scientific">Herpetosiphon aurantiacus (strain ATCC 23779 / DSM 785 / 114-95)</name>
    <dbReference type="NCBI Taxonomy" id="316274"/>
    <lineage>
        <taxon>Bacteria</taxon>
        <taxon>Bacillati</taxon>
        <taxon>Chloroflexota</taxon>
        <taxon>Chloroflexia</taxon>
        <taxon>Herpetosiphonales</taxon>
        <taxon>Herpetosiphonaceae</taxon>
        <taxon>Herpetosiphon</taxon>
    </lineage>
</organism>